<feature type="domain" description="Sema" evidence="11">
    <location>
        <begin position="1"/>
        <end position="174"/>
    </location>
</feature>
<reference evidence="12 13" key="1">
    <citation type="journal article" date="2018" name="Nat. Ecol. Evol.">
        <title>Shark genomes provide insights into elasmobranch evolution and the origin of vertebrates.</title>
        <authorList>
            <person name="Hara Y"/>
            <person name="Yamaguchi K"/>
            <person name="Onimaru K"/>
            <person name="Kadota M"/>
            <person name="Koyanagi M"/>
            <person name="Keeley SD"/>
            <person name="Tatsumi K"/>
            <person name="Tanaka K"/>
            <person name="Motone F"/>
            <person name="Kageyama Y"/>
            <person name="Nozu R"/>
            <person name="Adachi N"/>
            <person name="Nishimura O"/>
            <person name="Nakagawa R"/>
            <person name="Tanegashima C"/>
            <person name="Kiyatake I"/>
            <person name="Matsumoto R"/>
            <person name="Murakumo K"/>
            <person name="Nishida K"/>
            <person name="Terakita A"/>
            <person name="Kuratani S"/>
            <person name="Sato K"/>
            <person name="Hyodo S Kuraku.S."/>
        </authorList>
    </citation>
    <scope>NUCLEOTIDE SEQUENCE [LARGE SCALE GENOMIC DNA]</scope>
</reference>
<organism evidence="12 13">
    <name type="scientific">Chiloscyllium punctatum</name>
    <name type="common">Brownbanded bambooshark</name>
    <name type="synonym">Hemiscyllium punctatum</name>
    <dbReference type="NCBI Taxonomy" id="137246"/>
    <lineage>
        <taxon>Eukaryota</taxon>
        <taxon>Metazoa</taxon>
        <taxon>Chordata</taxon>
        <taxon>Craniata</taxon>
        <taxon>Vertebrata</taxon>
        <taxon>Chondrichthyes</taxon>
        <taxon>Elasmobranchii</taxon>
        <taxon>Galeomorphii</taxon>
        <taxon>Galeoidea</taxon>
        <taxon>Orectolobiformes</taxon>
        <taxon>Hemiscylliidae</taxon>
        <taxon>Chiloscyllium</taxon>
    </lineage>
</organism>
<dbReference type="InterPro" id="IPR013783">
    <property type="entry name" value="Ig-like_fold"/>
</dbReference>
<evidence type="ECO:0000259" key="10">
    <source>
        <dbReference type="PROSITE" id="PS50835"/>
    </source>
</evidence>
<dbReference type="AlphaFoldDB" id="A0A401RTN4"/>
<dbReference type="SMART" id="SM00423">
    <property type="entry name" value="PSI"/>
    <property type="match status" value="1"/>
</dbReference>
<evidence type="ECO:0000256" key="9">
    <source>
        <dbReference type="SAM" id="MobiDB-lite"/>
    </source>
</evidence>
<dbReference type="OrthoDB" id="9988752at2759"/>
<accession>A0A401RTN4</accession>
<dbReference type="Pfam" id="PF01403">
    <property type="entry name" value="Sema"/>
    <property type="match status" value="1"/>
</dbReference>
<dbReference type="InterPro" id="IPR007110">
    <property type="entry name" value="Ig-like_dom"/>
</dbReference>
<dbReference type="Gene3D" id="2.130.10.10">
    <property type="entry name" value="YVTN repeat-like/Quinoprotein amine dehydrogenase"/>
    <property type="match status" value="1"/>
</dbReference>
<dbReference type="SUPFAM" id="SSF103575">
    <property type="entry name" value="Plexin repeat"/>
    <property type="match status" value="1"/>
</dbReference>
<name>A0A401RTN4_CHIPU</name>
<dbReference type="GO" id="GO:0045499">
    <property type="term" value="F:chemorepellent activity"/>
    <property type="evidence" value="ECO:0007669"/>
    <property type="project" value="TreeGrafter"/>
</dbReference>
<comment type="caution">
    <text evidence="12">The sequence shown here is derived from an EMBL/GenBank/DDBJ whole genome shotgun (WGS) entry which is preliminary data.</text>
</comment>
<dbReference type="InterPro" id="IPR013151">
    <property type="entry name" value="Immunoglobulin_dom"/>
</dbReference>
<dbReference type="PANTHER" id="PTHR11036">
    <property type="entry name" value="SEMAPHORIN"/>
    <property type="match status" value="1"/>
</dbReference>
<feature type="region of interest" description="Disordered" evidence="9">
    <location>
        <begin position="402"/>
        <end position="434"/>
    </location>
</feature>
<dbReference type="FunFam" id="2.60.40.10:FF:000030">
    <property type="entry name" value="Semaphorin 3F like"/>
    <property type="match status" value="1"/>
</dbReference>
<dbReference type="PROSITE" id="PS50835">
    <property type="entry name" value="IG_LIKE"/>
    <property type="match status" value="1"/>
</dbReference>
<evidence type="ECO:0000313" key="13">
    <source>
        <dbReference type="Proteomes" id="UP000287033"/>
    </source>
</evidence>
<dbReference type="GO" id="GO:0005615">
    <property type="term" value="C:extracellular space"/>
    <property type="evidence" value="ECO:0007669"/>
    <property type="project" value="TreeGrafter"/>
</dbReference>
<dbReference type="GO" id="GO:0005886">
    <property type="term" value="C:plasma membrane"/>
    <property type="evidence" value="ECO:0007669"/>
    <property type="project" value="TreeGrafter"/>
</dbReference>
<protein>
    <recommendedName>
        <fullName evidence="14">Sema domain-containing protein</fullName>
    </recommendedName>
</protein>
<sequence length="434" mass="50245">MSTIREAFNGPYAHKEGPEYHWAAYEGKVPYPRPGCCASQINAPPGGKYRSTKDYPDDVLRFVRSHPIMYQSVHPVHERPVLLRTNGKHNLKQLVVDRVDAEDGEYDVLFIGTDAGIVLKIITIYNEETETMEEVVLEELHVFKVPTPIITMDLSVKRQNLYIGSKSGIAQLRIHQCDIYGSACTDCCLARDPYCCWDGVSCTRYYRPGTPAKRRYRRQDIRHGDVIQQCLDQEPNGETFTKTGERLLYGIEKNSTLLECNPRSPQAKVLWFVETKNMKQDEIKTDDRVIKTELGLLFLKLHRMDAGTYICKAREHGFTQIVTKIKLDVLVEEQIDSMFHKTEGEERPHKIPCTVQSGSHQGSRPWYKEFLQLIGYNNFQRVEEYCQKVWCIEKKRKKSKVAGSKWKYSSIQERKVKTRSQTEHRRAPRHALDT</sequence>
<dbReference type="InterPro" id="IPR001627">
    <property type="entry name" value="Semap_dom"/>
</dbReference>
<evidence type="ECO:0000256" key="6">
    <source>
        <dbReference type="ARBA" id="ARBA00023180"/>
    </source>
</evidence>
<evidence type="ECO:0008006" key="14">
    <source>
        <dbReference type="Google" id="ProtNLM"/>
    </source>
</evidence>
<dbReference type="InterPro" id="IPR016201">
    <property type="entry name" value="PSI"/>
</dbReference>
<dbReference type="SUPFAM" id="SSF48726">
    <property type="entry name" value="Immunoglobulin"/>
    <property type="match status" value="1"/>
</dbReference>
<dbReference type="Pfam" id="PF00047">
    <property type="entry name" value="ig"/>
    <property type="match status" value="1"/>
</dbReference>
<evidence type="ECO:0000313" key="12">
    <source>
        <dbReference type="EMBL" id="GCC21461.1"/>
    </source>
</evidence>
<dbReference type="Proteomes" id="UP000287033">
    <property type="component" value="Unassembled WGS sequence"/>
</dbReference>
<keyword evidence="3" id="KW-0964">Secreted</keyword>
<dbReference type="InterPro" id="IPR027231">
    <property type="entry name" value="Semaphorin"/>
</dbReference>
<dbReference type="InterPro" id="IPR015943">
    <property type="entry name" value="WD40/YVTN_repeat-like_dom_sf"/>
</dbReference>
<evidence type="ECO:0000256" key="4">
    <source>
        <dbReference type="ARBA" id="ARBA00022729"/>
    </source>
</evidence>
<keyword evidence="6" id="KW-0325">Glycoprotein</keyword>
<dbReference type="PANTHER" id="PTHR11036:SF22">
    <property type="entry name" value="SEMAPHORIN-3E"/>
    <property type="match status" value="1"/>
</dbReference>
<feature type="domain" description="Ig-like" evidence="10">
    <location>
        <begin position="235"/>
        <end position="328"/>
    </location>
</feature>
<dbReference type="InterPro" id="IPR036179">
    <property type="entry name" value="Ig-like_dom_sf"/>
</dbReference>
<dbReference type="PROSITE" id="PS51004">
    <property type="entry name" value="SEMA"/>
    <property type="match status" value="1"/>
</dbReference>
<dbReference type="GO" id="GO:0030215">
    <property type="term" value="F:semaphorin receptor binding"/>
    <property type="evidence" value="ECO:0007669"/>
    <property type="project" value="InterPro"/>
</dbReference>
<keyword evidence="5" id="KW-1015">Disulfide bond</keyword>
<comment type="subcellular location">
    <subcellularLocation>
        <location evidence="1">Secreted</location>
    </subcellularLocation>
</comment>
<dbReference type="STRING" id="137246.A0A401RTN4"/>
<dbReference type="GO" id="GO:0030335">
    <property type="term" value="P:positive regulation of cell migration"/>
    <property type="evidence" value="ECO:0007669"/>
    <property type="project" value="TreeGrafter"/>
</dbReference>
<evidence type="ECO:0000256" key="2">
    <source>
        <dbReference type="ARBA" id="ARBA00009492"/>
    </source>
</evidence>
<gene>
    <name evidence="12" type="ORF">chiPu_0019933</name>
</gene>
<dbReference type="GO" id="GO:0071526">
    <property type="term" value="P:semaphorin-plexin signaling pathway"/>
    <property type="evidence" value="ECO:0007669"/>
    <property type="project" value="TreeGrafter"/>
</dbReference>
<dbReference type="GO" id="GO:0001755">
    <property type="term" value="P:neural crest cell migration"/>
    <property type="evidence" value="ECO:0007669"/>
    <property type="project" value="TreeGrafter"/>
</dbReference>
<comment type="similarity">
    <text evidence="2">Belongs to the semaphorin family.</text>
</comment>
<evidence type="ECO:0000256" key="1">
    <source>
        <dbReference type="ARBA" id="ARBA00004613"/>
    </source>
</evidence>
<feature type="compositionally biased region" description="Basic and acidic residues" evidence="9">
    <location>
        <begin position="412"/>
        <end position="434"/>
    </location>
</feature>
<dbReference type="EMBL" id="BEZZ01002242">
    <property type="protein sequence ID" value="GCC21461.1"/>
    <property type="molecule type" value="Genomic_DNA"/>
</dbReference>
<evidence type="ECO:0000259" key="11">
    <source>
        <dbReference type="PROSITE" id="PS51004"/>
    </source>
</evidence>
<evidence type="ECO:0000256" key="3">
    <source>
        <dbReference type="ARBA" id="ARBA00022525"/>
    </source>
</evidence>
<evidence type="ECO:0000256" key="5">
    <source>
        <dbReference type="ARBA" id="ARBA00023157"/>
    </source>
</evidence>
<keyword evidence="7" id="KW-0393">Immunoglobulin domain</keyword>
<keyword evidence="4" id="KW-0732">Signal</keyword>
<proteinExistence type="inferred from homology"/>
<keyword evidence="13" id="KW-1185">Reference proteome</keyword>
<dbReference type="GO" id="GO:0007411">
    <property type="term" value="P:axon guidance"/>
    <property type="evidence" value="ECO:0007669"/>
    <property type="project" value="TreeGrafter"/>
</dbReference>
<dbReference type="SUPFAM" id="SSF101912">
    <property type="entry name" value="Sema domain"/>
    <property type="match status" value="1"/>
</dbReference>
<evidence type="ECO:0000256" key="7">
    <source>
        <dbReference type="ARBA" id="ARBA00023319"/>
    </source>
</evidence>
<dbReference type="Gene3D" id="2.60.40.10">
    <property type="entry name" value="Immunoglobulins"/>
    <property type="match status" value="1"/>
</dbReference>
<evidence type="ECO:0000256" key="8">
    <source>
        <dbReference type="PROSITE-ProRule" id="PRU00352"/>
    </source>
</evidence>
<dbReference type="Gene3D" id="3.30.1680.10">
    <property type="entry name" value="ligand-binding face of the semaphorins, domain 2"/>
    <property type="match status" value="1"/>
</dbReference>
<comment type="caution">
    <text evidence="8">Lacks conserved residue(s) required for the propagation of feature annotation.</text>
</comment>
<dbReference type="InterPro" id="IPR036352">
    <property type="entry name" value="Semap_dom_sf"/>
</dbReference>